<gene>
    <name evidence="2" type="ORF">KGD82_12500</name>
</gene>
<name>A0A975LD19_9ACTN</name>
<feature type="region of interest" description="Disordered" evidence="1">
    <location>
        <begin position="163"/>
        <end position="224"/>
    </location>
</feature>
<feature type="compositionally biased region" description="Basic and acidic residues" evidence="1">
    <location>
        <begin position="430"/>
        <end position="451"/>
    </location>
</feature>
<evidence type="ECO:0000313" key="2">
    <source>
        <dbReference type="EMBL" id="QVJ02926.1"/>
    </source>
</evidence>
<keyword evidence="3" id="KW-1185">Reference proteome</keyword>
<feature type="compositionally biased region" description="Basic and acidic residues" evidence="1">
    <location>
        <begin position="186"/>
        <end position="196"/>
    </location>
</feature>
<reference evidence="2" key="1">
    <citation type="submission" date="2021-05" db="EMBL/GenBank/DDBJ databases">
        <authorList>
            <person name="Kaiqin L."/>
            <person name="Jian G."/>
        </authorList>
    </citation>
    <scope>NUCLEOTIDE SEQUENCE</scope>
    <source>
        <strain evidence="2">HDS5</strain>
    </source>
</reference>
<evidence type="ECO:0008006" key="4">
    <source>
        <dbReference type="Google" id="ProtNLM"/>
    </source>
</evidence>
<organism evidence="2 3">
    <name type="scientific">Nocardiopsis eucommiae</name>
    <dbReference type="NCBI Taxonomy" id="2831970"/>
    <lineage>
        <taxon>Bacteria</taxon>
        <taxon>Bacillati</taxon>
        <taxon>Actinomycetota</taxon>
        <taxon>Actinomycetes</taxon>
        <taxon>Streptosporangiales</taxon>
        <taxon>Nocardiopsidaceae</taxon>
        <taxon>Nocardiopsis</taxon>
    </lineage>
</organism>
<protein>
    <recommendedName>
        <fullName evidence="4">Helix-turn-helix domain-containing protein</fullName>
    </recommendedName>
</protein>
<feature type="region of interest" description="Disordered" evidence="1">
    <location>
        <begin position="1"/>
        <end position="24"/>
    </location>
</feature>
<proteinExistence type="predicted"/>
<evidence type="ECO:0000256" key="1">
    <source>
        <dbReference type="SAM" id="MobiDB-lite"/>
    </source>
</evidence>
<dbReference type="EMBL" id="CP074402">
    <property type="protein sequence ID" value="QVJ02926.1"/>
    <property type="molecule type" value="Genomic_DNA"/>
</dbReference>
<sequence length="451" mass="48960">MESSAFPSSGTSESRNPAGFVPPRKRPRGALKGIGFILAIWVQQVFRRGVLPTLRSLPALMAIADVVDADGRWCYFLLENLAQRSGGTLSVSSLKRAIDDLVEAGVVRKLDRSETIAFFDRDIARGRSSHHLPCVLELLVPAEDYPDLVLEEINACRARLGEEPLTPHTRPSLRGRRTPGQIEPAPRSDRPTDRSPGDSSDGEAGDSVRGASNTGEQKRQSPSGEVFELIDHIPGALLADPETDRNRLAGSAERLLRQGLRVADVRALLAGAERLRRPFPALMRRLCDMRAARAYLDGALGRGIARAEVAPPSWPVGDDTDLFAHPARFLVDSRGRSSGTCPHHPAVRNTPGGTCVICGRPCRSVPDEIVHEPKPQPAAPSPAVEQATLDPELRERMAASLRRGGPSSAPSPHDGHRGVFGSGISPRSRALIDHARERLDRSHCERRSVAR</sequence>
<dbReference type="Proteomes" id="UP000682416">
    <property type="component" value="Chromosome"/>
</dbReference>
<evidence type="ECO:0000313" key="3">
    <source>
        <dbReference type="Proteomes" id="UP000682416"/>
    </source>
</evidence>
<feature type="compositionally biased region" description="Polar residues" evidence="1">
    <location>
        <begin position="1"/>
        <end position="15"/>
    </location>
</feature>
<feature type="region of interest" description="Disordered" evidence="1">
    <location>
        <begin position="391"/>
        <end position="451"/>
    </location>
</feature>
<dbReference type="KEGG" id="nec:KGD82_12500"/>
<accession>A0A975LD19</accession>
<dbReference type="AlphaFoldDB" id="A0A975LD19"/>
<feature type="compositionally biased region" description="Polar residues" evidence="1">
    <location>
        <begin position="210"/>
        <end position="223"/>
    </location>
</feature>